<dbReference type="Proteomes" id="UP000827986">
    <property type="component" value="Unassembled WGS sequence"/>
</dbReference>
<dbReference type="InterPro" id="IPR036812">
    <property type="entry name" value="NAD(P)_OxRdtase_dom_sf"/>
</dbReference>
<evidence type="ECO:0000256" key="11">
    <source>
        <dbReference type="PIRSR" id="PIRSR000097-3"/>
    </source>
</evidence>
<dbReference type="AlphaFoldDB" id="A0A9D3XA94"/>
<proteinExistence type="inferred from homology"/>
<keyword evidence="2" id="KW-0521">NADP</keyword>
<dbReference type="PROSITE" id="PS00063">
    <property type="entry name" value="ALDOKETO_REDUCTASE_3"/>
    <property type="match status" value="1"/>
</dbReference>
<dbReference type="FunFam" id="3.20.20.100:FF:000006">
    <property type="entry name" value="Aldo-keto reductase family 1 member A1"/>
    <property type="match status" value="1"/>
</dbReference>
<evidence type="ECO:0000256" key="6">
    <source>
        <dbReference type="ARBA" id="ARBA00047706"/>
    </source>
</evidence>
<dbReference type="SUPFAM" id="SSF51430">
    <property type="entry name" value="NAD(P)-linked oxidoreductase"/>
    <property type="match status" value="1"/>
</dbReference>
<keyword evidence="14" id="KW-1185">Reference proteome</keyword>
<comment type="catalytic activity">
    <reaction evidence="6">
        <text>S-nitroso-CoA + NADPH + H(+) = sulfinamide-CoA + NADP(+)</text>
        <dbReference type="Rhea" id="RHEA:78375"/>
        <dbReference type="ChEBI" id="CHEBI:15378"/>
        <dbReference type="ChEBI" id="CHEBI:57783"/>
        <dbReference type="ChEBI" id="CHEBI:58349"/>
        <dbReference type="ChEBI" id="CHEBI:145546"/>
        <dbReference type="ChEBI" id="CHEBI:145548"/>
    </reaction>
    <physiologicalReaction direction="left-to-right" evidence="6">
        <dbReference type="Rhea" id="RHEA:78376"/>
    </physiologicalReaction>
</comment>
<accession>A0A9D3XA94</accession>
<dbReference type="InterPro" id="IPR023210">
    <property type="entry name" value="NADP_OxRdtase_dom"/>
</dbReference>
<gene>
    <name evidence="13" type="ORF">KIL84_011761</name>
</gene>
<evidence type="ECO:0000256" key="2">
    <source>
        <dbReference type="ARBA" id="ARBA00022857"/>
    </source>
</evidence>
<evidence type="ECO:0000256" key="1">
    <source>
        <dbReference type="ARBA" id="ARBA00007905"/>
    </source>
</evidence>
<evidence type="ECO:0000256" key="7">
    <source>
        <dbReference type="ARBA" id="ARBA00048207"/>
    </source>
</evidence>
<dbReference type="GO" id="GO:0008106">
    <property type="term" value="F:alcohol dehydrogenase (NADP+) activity"/>
    <property type="evidence" value="ECO:0007669"/>
    <property type="project" value="UniProtKB-EC"/>
</dbReference>
<evidence type="ECO:0000256" key="8">
    <source>
        <dbReference type="ARBA" id="ARBA00048262"/>
    </source>
</evidence>
<feature type="domain" description="NADP-dependent oxidoreductase" evidence="12">
    <location>
        <begin position="31"/>
        <end position="297"/>
    </location>
</feature>
<dbReference type="Pfam" id="PF00248">
    <property type="entry name" value="Aldo_ket_red"/>
    <property type="match status" value="1"/>
</dbReference>
<name>A0A9D3XA94_9SAUR</name>
<reference evidence="13" key="1">
    <citation type="submission" date="2021-09" db="EMBL/GenBank/DDBJ databases">
        <title>The genome of Mauremys mutica provides insights into the evolution of semi-aquatic lifestyle.</title>
        <authorList>
            <person name="Gong S."/>
            <person name="Gao Y."/>
        </authorList>
    </citation>
    <scope>NUCLEOTIDE SEQUENCE</scope>
    <source>
        <strain evidence="13">MM-2020</strain>
        <tissue evidence="13">Muscle</tissue>
    </source>
</reference>
<evidence type="ECO:0000313" key="13">
    <source>
        <dbReference type="EMBL" id="KAH1178059.1"/>
    </source>
</evidence>
<evidence type="ECO:0000256" key="3">
    <source>
        <dbReference type="ARBA" id="ARBA00023002"/>
    </source>
</evidence>
<dbReference type="PRINTS" id="PR00069">
    <property type="entry name" value="ALDKETRDTASE"/>
</dbReference>
<evidence type="ECO:0000256" key="9">
    <source>
        <dbReference type="PIRSR" id="PIRSR000097-1"/>
    </source>
</evidence>
<evidence type="ECO:0000256" key="5">
    <source>
        <dbReference type="ARBA" id="ARBA00044808"/>
    </source>
</evidence>
<dbReference type="InterPro" id="IPR020471">
    <property type="entry name" value="AKR"/>
</dbReference>
<comment type="catalytic activity">
    <reaction evidence="8">
        <text>a primary alcohol + NADP(+) = an aldehyde + NADPH + H(+)</text>
        <dbReference type="Rhea" id="RHEA:15937"/>
        <dbReference type="ChEBI" id="CHEBI:15378"/>
        <dbReference type="ChEBI" id="CHEBI:15734"/>
        <dbReference type="ChEBI" id="CHEBI:17478"/>
        <dbReference type="ChEBI" id="CHEBI:57783"/>
        <dbReference type="ChEBI" id="CHEBI:58349"/>
        <dbReference type="EC" id="1.1.1.2"/>
    </reaction>
</comment>
<dbReference type="Gene3D" id="3.20.20.100">
    <property type="entry name" value="NADP-dependent oxidoreductase domain"/>
    <property type="match status" value="1"/>
</dbReference>
<evidence type="ECO:0000259" key="12">
    <source>
        <dbReference type="Pfam" id="PF00248"/>
    </source>
</evidence>
<comment type="catalytic activity">
    <reaction evidence="7">
        <text>S-nitrosoglutathione + NADPH + H(+) = S-(hydroxysulfenamide)glutathione + NADP(+)</text>
        <dbReference type="Rhea" id="RHEA:63500"/>
        <dbReference type="ChEBI" id="CHEBI:15378"/>
        <dbReference type="ChEBI" id="CHEBI:57783"/>
        <dbReference type="ChEBI" id="CHEBI:58349"/>
        <dbReference type="ChEBI" id="CHEBI:145544"/>
        <dbReference type="ChEBI" id="CHEBI:229723"/>
    </reaction>
</comment>
<evidence type="ECO:0000256" key="10">
    <source>
        <dbReference type="PIRSR" id="PIRSR000097-2"/>
    </source>
</evidence>
<keyword evidence="3" id="KW-0560">Oxidoreductase</keyword>
<dbReference type="EMBL" id="JAHDVG010000474">
    <property type="protein sequence ID" value="KAH1178059.1"/>
    <property type="molecule type" value="Genomic_DNA"/>
</dbReference>
<dbReference type="InterPro" id="IPR018170">
    <property type="entry name" value="Aldo/ket_reductase_CS"/>
</dbReference>
<comment type="caution">
    <text evidence="13">The sequence shown here is derived from an EMBL/GenBank/DDBJ whole genome shotgun (WGS) entry which is preliminary data.</text>
</comment>
<organism evidence="13 14">
    <name type="scientific">Mauremys mutica</name>
    <name type="common">yellowpond turtle</name>
    <dbReference type="NCBI Taxonomy" id="74926"/>
    <lineage>
        <taxon>Eukaryota</taxon>
        <taxon>Metazoa</taxon>
        <taxon>Chordata</taxon>
        <taxon>Craniata</taxon>
        <taxon>Vertebrata</taxon>
        <taxon>Euteleostomi</taxon>
        <taxon>Archelosauria</taxon>
        <taxon>Testudinata</taxon>
        <taxon>Testudines</taxon>
        <taxon>Cryptodira</taxon>
        <taxon>Durocryptodira</taxon>
        <taxon>Testudinoidea</taxon>
        <taxon>Geoemydidae</taxon>
        <taxon>Geoemydinae</taxon>
        <taxon>Mauremys</taxon>
    </lineage>
</organism>
<dbReference type="EC" id="1.1.1.2" evidence="4"/>
<feature type="active site" description="Proton donor" evidence="9">
    <location>
        <position position="54"/>
    </location>
</feature>
<sequence>MLGPCFNTDLEERAPHVEFAAPSHSLGSPPGAVQEAVEVALDAGYRHIDCAYFYQNETEIGAAFQKKLGEGRLKRDELYVVSKLWNSFHAPQDVKPAFLKSLTMLNLDYLDLYLMHSPMGFPNISGELMPQKDGLLLQSDVDYVDTWRAMEKLVDEGLVKSVGVSNFNISQLERLLSVCRIKPAANQVELHPYLTQPELVEYCKSKGIVLIAYSPFGCPALPWPSGENSPVPLLENPTVTEIAQKHGKTSAQVLIRFHIQRGIATIPKSITPARIVENAEVYDFHLTHKEIQTLEGLNCNTRFIKWNLLGMETHKHFPFSDKK</sequence>
<comment type="similarity">
    <text evidence="1">Belongs to the aldo/keto reductase family.</text>
</comment>
<feature type="site" description="Lowers pKa of active site Tyr" evidence="11">
    <location>
        <position position="83"/>
    </location>
</feature>
<protein>
    <recommendedName>
        <fullName evidence="4">alcohol dehydrogenase (NADP(+))</fullName>
        <ecNumber evidence="4">1.1.1.2</ecNumber>
    </recommendedName>
    <alternativeName>
        <fullName evidence="5">S-nitroso-CoA reductase</fullName>
    </alternativeName>
</protein>
<dbReference type="PIRSF" id="PIRSF000097">
    <property type="entry name" value="AKR"/>
    <property type="match status" value="1"/>
</dbReference>
<feature type="binding site" evidence="10">
    <location>
        <position position="116"/>
    </location>
    <ligand>
        <name>substrate</name>
    </ligand>
</feature>
<dbReference type="PANTHER" id="PTHR11732">
    <property type="entry name" value="ALDO/KETO REDUCTASE"/>
    <property type="match status" value="1"/>
</dbReference>
<dbReference type="PROSITE" id="PS00798">
    <property type="entry name" value="ALDOKETO_REDUCTASE_1"/>
    <property type="match status" value="1"/>
</dbReference>
<evidence type="ECO:0000256" key="4">
    <source>
        <dbReference type="ARBA" id="ARBA00024074"/>
    </source>
</evidence>
<evidence type="ECO:0000313" key="14">
    <source>
        <dbReference type="Proteomes" id="UP000827986"/>
    </source>
</evidence>
<dbReference type="PROSITE" id="PS00062">
    <property type="entry name" value="ALDOKETO_REDUCTASE_2"/>
    <property type="match status" value="1"/>
</dbReference>